<dbReference type="GO" id="GO:0004604">
    <property type="term" value="F:phosphoadenylyl-sulfate reductase (thioredoxin) activity"/>
    <property type="evidence" value="ECO:0007669"/>
    <property type="project" value="UniProtKB-UniRule"/>
</dbReference>
<dbReference type="Pfam" id="PF01507">
    <property type="entry name" value="PAPS_reduct"/>
    <property type="match status" value="1"/>
</dbReference>
<dbReference type="InterPro" id="IPR014729">
    <property type="entry name" value="Rossmann-like_a/b/a_fold"/>
</dbReference>
<protein>
    <recommendedName>
        <fullName evidence="4">Adenosine 5'-phosphosulfate reductase</fullName>
        <shortName evidence="4">APS reductase</shortName>
        <ecNumber evidence="4">1.8.4.10</ecNumber>
    </recommendedName>
    <alternativeName>
        <fullName evidence="4">5'-adenylylsulfate reductase</fullName>
    </alternativeName>
    <alternativeName>
        <fullName evidence="4">Thioredoxin-dependent 5'-adenylylsulfate reductase</fullName>
    </alternativeName>
</protein>
<dbReference type="HAMAP" id="MF_00063">
    <property type="entry name" value="CysH"/>
    <property type="match status" value="1"/>
</dbReference>
<dbReference type="PANTHER" id="PTHR46509:SF1">
    <property type="entry name" value="PHOSPHOADENOSINE PHOSPHOSULFATE REDUCTASE"/>
    <property type="match status" value="1"/>
</dbReference>
<comment type="cofactor">
    <cofactor evidence="4">
        <name>[4Fe-4S] cluster</name>
        <dbReference type="ChEBI" id="CHEBI:49883"/>
    </cofactor>
    <text evidence="4">Binds 1 [4Fe-4S] cluster per subunit.</text>
</comment>
<dbReference type="NCBIfam" id="NF002537">
    <property type="entry name" value="PRK02090.1"/>
    <property type="match status" value="1"/>
</dbReference>
<feature type="binding site" evidence="4">
    <location>
        <position position="190"/>
    </location>
    <ligand>
        <name>[4Fe-4S] cluster</name>
        <dbReference type="ChEBI" id="CHEBI:49883"/>
    </ligand>
</feature>
<dbReference type="EMBL" id="VWPJ01000001">
    <property type="protein sequence ID" value="KAA5607679.1"/>
    <property type="molecule type" value="Genomic_DNA"/>
</dbReference>
<comment type="caution">
    <text evidence="6">The sequence shown here is derived from an EMBL/GenBank/DDBJ whole genome shotgun (WGS) entry which is preliminary data.</text>
</comment>
<organism evidence="6 7">
    <name type="scientific">Roseospira marina</name>
    <dbReference type="NCBI Taxonomy" id="140057"/>
    <lineage>
        <taxon>Bacteria</taxon>
        <taxon>Pseudomonadati</taxon>
        <taxon>Pseudomonadota</taxon>
        <taxon>Alphaproteobacteria</taxon>
        <taxon>Rhodospirillales</taxon>
        <taxon>Rhodospirillaceae</taxon>
        <taxon>Roseospira</taxon>
    </lineage>
</organism>
<dbReference type="OrthoDB" id="9794018at2"/>
<dbReference type="GO" id="GO:0070814">
    <property type="term" value="P:hydrogen sulfide biosynthetic process"/>
    <property type="evidence" value="ECO:0007669"/>
    <property type="project" value="UniProtKB-UniRule"/>
</dbReference>
<feature type="binding site" evidence="4">
    <location>
        <position position="187"/>
    </location>
    <ligand>
        <name>[4Fe-4S] cluster</name>
        <dbReference type="ChEBI" id="CHEBI:49883"/>
    </ligand>
</feature>
<keyword evidence="2 4" id="KW-0560">Oxidoreductase</keyword>
<keyword evidence="4" id="KW-0408">Iron</keyword>
<feature type="binding site" evidence="4">
    <location>
        <position position="106"/>
    </location>
    <ligand>
        <name>[4Fe-4S] cluster</name>
        <dbReference type="ChEBI" id="CHEBI:49883"/>
    </ligand>
</feature>
<feature type="domain" description="Phosphoadenosine phosphosulphate reductase" evidence="5">
    <location>
        <begin position="25"/>
        <end position="191"/>
    </location>
</feature>
<keyword evidence="4" id="KW-0479">Metal-binding</keyword>
<evidence type="ECO:0000259" key="5">
    <source>
        <dbReference type="Pfam" id="PF01507"/>
    </source>
</evidence>
<dbReference type="GO" id="GO:0005737">
    <property type="term" value="C:cytoplasm"/>
    <property type="evidence" value="ECO:0007669"/>
    <property type="project" value="UniProtKB-SubCell"/>
</dbReference>
<feature type="active site" description="Nucleophile; cysteine thiosulfonate intermediate" evidence="4">
    <location>
        <position position="213"/>
    </location>
</feature>
<comment type="catalytic activity">
    <reaction evidence="4">
        <text>[thioredoxin]-disulfide + sulfite + AMP + 2 H(+) = adenosine 5'-phosphosulfate + [thioredoxin]-dithiol</text>
        <dbReference type="Rhea" id="RHEA:21976"/>
        <dbReference type="Rhea" id="RHEA-COMP:10698"/>
        <dbReference type="Rhea" id="RHEA-COMP:10700"/>
        <dbReference type="ChEBI" id="CHEBI:15378"/>
        <dbReference type="ChEBI" id="CHEBI:17359"/>
        <dbReference type="ChEBI" id="CHEBI:29950"/>
        <dbReference type="ChEBI" id="CHEBI:50058"/>
        <dbReference type="ChEBI" id="CHEBI:58243"/>
        <dbReference type="ChEBI" id="CHEBI:456215"/>
        <dbReference type="EC" id="1.8.4.10"/>
    </reaction>
</comment>
<evidence type="ECO:0000313" key="7">
    <source>
        <dbReference type="Proteomes" id="UP000324065"/>
    </source>
</evidence>
<gene>
    <name evidence="4" type="primary">cysH</name>
    <name evidence="6" type="ORF">F1188_00955</name>
</gene>
<dbReference type="GO" id="GO:0046872">
    <property type="term" value="F:metal ion binding"/>
    <property type="evidence" value="ECO:0007669"/>
    <property type="project" value="UniProtKB-KW"/>
</dbReference>
<dbReference type="NCBIfam" id="TIGR00434">
    <property type="entry name" value="cysH"/>
    <property type="match status" value="1"/>
</dbReference>
<dbReference type="SUPFAM" id="SSF52402">
    <property type="entry name" value="Adenine nucleotide alpha hydrolases-like"/>
    <property type="match status" value="1"/>
</dbReference>
<dbReference type="AlphaFoldDB" id="A0A5M6III1"/>
<comment type="pathway">
    <text evidence="3 4">Sulfur metabolism; hydrogen sulfide biosynthesis; sulfite from sulfate.</text>
</comment>
<dbReference type="GO" id="GO:0043866">
    <property type="term" value="F:adenylyl-sulfate reductase (thioredoxin) activity"/>
    <property type="evidence" value="ECO:0007669"/>
    <property type="project" value="UniProtKB-EC"/>
</dbReference>
<evidence type="ECO:0000256" key="2">
    <source>
        <dbReference type="ARBA" id="ARBA00023002"/>
    </source>
</evidence>
<dbReference type="PANTHER" id="PTHR46509">
    <property type="entry name" value="PHOSPHOADENOSINE PHOSPHOSULFATE REDUCTASE"/>
    <property type="match status" value="1"/>
</dbReference>
<feature type="binding site" evidence="4">
    <location>
        <position position="107"/>
    </location>
    <ligand>
        <name>[4Fe-4S] cluster</name>
        <dbReference type="ChEBI" id="CHEBI:49883"/>
    </ligand>
</feature>
<dbReference type="GO" id="GO:0051539">
    <property type="term" value="F:4 iron, 4 sulfur cluster binding"/>
    <property type="evidence" value="ECO:0007669"/>
    <property type="project" value="UniProtKB-UniRule"/>
</dbReference>
<dbReference type="InterPro" id="IPR002500">
    <property type="entry name" value="PAPS_reduct_dom"/>
</dbReference>
<evidence type="ECO:0000256" key="1">
    <source>
        <dbReference type="ARBA" id="ARBA00009732"/>
    </source>
</evidence>
<keyword evidence="4" id="KW-0963">Cytoplasm</keyword>
<keyword evidence="7" id="KW-1185">Reference proteome</keyword>
<accession>A0A5M6III1</accession>
<dbReference type="Gene3D" id="3.40.50.620">
    <property type="entry name" value="HUPs"/>
    <property type="match status" value="1"/>
</dbReference>
<comment type="similarity">
    <text evidence="1 4">Belongs to the PAPS reductase family. CysH subfamily.</text>
</comment>
<keyword evidence="4" id="KW-0411">Iron-sulfur</keyword>
<dbReference type="PIRSF" id="PIRSF000857">
    <property type="entry name" value="PAPS_reductase"/>
    <property type="match status" value="1"/>
</dbReference>
<dbReference type="GO" id="GO:0019379">
    <property type="term" value="P:sulfate assimilation, phosphoadenylyl sulfate reduction by phosphoadenylyl-sulfate reductase (thioredoxin)"/>
    <property type="evidence" value="ECO:0007669"/>
    <property type="project" value="UniProtKB-UniRule"/>
</dbReference>
<reference evidence="6 7" key="1">
    <citation type="submission" date="2019-09" db="EMBL/GenBank/DDBJ databases">
        <title>Genome sequence of Roseospira marina, one of the more divergent members of the non-sulfur purple photosynthetic bacterial family, the Rhodospirillaceae.</title>
        <authorList>
            <person name="Meyer T."/>
            <person name="Kyndt J."/>
        </authorList>
    </citation>
    <scope>NUCLEOTIDE SEQUENCE [LARGE SCALE GENOMIC DNA]</scope>
    <source>
        <strain evidence="6 7">DSM 15113</strain>
    </source>
</reference>
<sequence length="231" mass="25355">MTAGGTLSAPELLERAVRTWFPGEVAVVSSFGTESAVLLHQVALIDPATPVLFLETGKLFGETLRYRDSLIERLGLTDVRSLRPDPAALKQADADGVLWMRNPDACCYVRKVEPLERGLRPFKAWINGRKRHHGGQRAGLPLVEYVDGRAKLNPLAGWSRDDIEAYFERHDLPHHPLEADGFLSVGCMPCSDRVAPGEDIRAGRWRGQEKTECGIHNRPRPAPAAACGGCG</sequence>
<name>A0A5M6III1_9PROT</name>
<comment type="subcellular location">
    <subcellularLocation>
        <location evidence="4">Cytoplasm</location>
    </subcellularLocation>
</comment>
<dbReference type="EC" id="1.8.4.10" evidence="4"/>
<proteinExistence type="inferred from homology"/>
<evidence type="ECO:0000313" key="6">
    <source>
        <dbReference type="EMBL" id="KAA5607679.1"/>
    </source>
</evidence>
<evidence type="ECO:0000256" key="3">
    <source>
        <dbReference type="ARBA" id="ARBA00024327"/>
    </source>
</evidence>
<dbReference type="Proteomes" id="UP000324065">
    <property type="component" value="Unassembled WGS sequence"/>
</dbReference>
<comment type="function">
    <text evidence="4">Catalyzes the formation of sulfite from adenosine 5'-phosphosulfate (APS) using thioredoxin as an electron donor.</text>
</comment>
<evidence type="ECO:0000256" key="4">
    <source>
        <dbReference type="HAMAP-Rule" id="MF_00063"/>
    </source>
</evidence>
<dbReference type="InterPro" id="IPR004511">
    <property type="entry name" value="PAPS/APS_Rdtase"/>
</dbReference>